<reference evidence="4 5" key="1">
    <citation type="journal article" date="2015" name="Nature">
        <title>rRNA introns, odd ribosomes, and small enigmatic genomes across a large radiation of phyla.</title>
        <authorList>
            <person name="Brown C.T."/>
            <person name="Hug L.A."/>
            <person name="Thomas B.C."/>
            <person name="Sharon I."/>
            <person name="Castelle C.J."/>
            <person name="Singh A."/>
            <person name="Wilkins M.J."/>
            <person name="Williams K.H."/>
            <person name="Banfield J.F."/>
        </authorList>
    </citation>
    <scope>NUCLEOTIDE SEQUENCE [LARGE SCALE GENOMIC DNA]</scope>
</reference>
<feature type="domain" description="Fibronectin type-III" evidence="3">
    <location>
        <begin position="43"/>
        <end position="138"/>
    </location>
</feature>
<dbReference type="EMBL" id="LCFQ01000013">
    <property type="protein sequence ID" value="KKS97438.1"/>
    <property type="molecule type" value="Genomic_DNA"/>
</dbReference>
<organism evidence="4 5">
    <name type="scientific">Candidatus Woesebacteria bacterium GW2011_GWB1_43_14</name>
    <dbReference type="NCBI Taxonomy" id="1618578"/>
    <lineage>
        <taxon>Bacteria</taxon>
        <taxon>Candidatus Woeseibacteriota</taxon>
    </lineage>
</organism>
<dbReference type="Proteomes" id="UP000034090">
    <property type="component" value="Unassembled WGS sequence"/>
</dbReference>
<dbReference type="Pfam" id="PF19077">
    <property type="entry name" value="Big_13"/>
    <property type="match status" value="1"/>
</dbReference>
<keyword evidence="2" id="KW-0472">Membrane</keyword>
<dbReference type="STRING" id="1618578.UV74_C0013G0560"/>
<feature type="compositionally biased region" description="Low complexity" evidence="1">
    <location>
        <begin position="381"/>
        <end position="407"/>
    </location>
</feature>
<accession>A0A0G1GEZ4</accession>
<dbReference type="PATRIC" id="fig|1618578.3.peg.916"/>
<keyword evidence="2" id="KW-0812">Transmembrane</keyword>
<evidence type="ECO:0000313" key="4">
    <source>
        <dbReference type="EMBL" id="KKS97438.1"/>
    </source>
</evidence>
<dbReference type="CDD" id="cd00063">
    <property type="entry name" value="FN3"/>
    <property type="match status" value="1"/>
</dbReference>
<dbReference type="SUPFAM" id="SSF49265">
    <property type="entry name" value="Fibronectin type III"/>
    <property type="match status" value="1"/>
</dbReference>
<dbReference type="InterPro" id="IPR036116">
    <property type="entry name" value="FN3_sf"/>
</dbReference>
<feature type="region of interest" description="Disordered" evidence="1">
    <location>
        <begin position="378"/>
        <end position="418"/>
    </location>
</feature>
<dbReference type="PROSITE" id="PS50853">
    <property type="entry name" value="FN3"/>
    <property type="match status" value="1"/>
</dbReference>
<evidence type="ECO:0000256" key="2">
    <source>
        <dbReference type="SAM" id="Phobius"/>
    </source>
</evidence>
<feature type="transmembrane region" description="Helical" evidence="2">
    <location>
        <begin position="7"/>
        <end position="28"/>
    </location>
</feature>
<dbReference type="AlphaFoldDB" id="A0A0G1GEZ4"/>
<evidence type="ECO:0000313" key="5">
    <source>
        <dbReference type="Proteomes" id="UP000034090"/>
    </source>
</evidence>
<comment type="caution">
    <text evidence="4">The sequence shown here is derived from an EMBL/GenBank/DDBJ whole genome shotgun (WGS) entry which is preliminary data.</text>
</comment>
<feature type="transmembrane region" description="Helical" evidence="2">
    <location>
        <begin position="428"/>
        <end position="446"/>
    </location>
</feature>
<proteinExistence type="predicted"/>
<evidence type="ECO:0000259" key="3">
    <source>
        <dbReference type="PROSITE" id="PS50853"/>
    </source>
</evidence>
<sequence>MKKAVGGIPTIIGIIILLLGLGVGVFLVQRAQVFKLGASPESAPKDVRITNITSASFAVNWTTDRDTIGYIVWGESESSLDNTEYESDTTPKGIHSITIDGLDPGAVNFFKINSDGENYDNNGIPWQQATGPILSQTTTTQMLSGTVLTATGEPAIGVLVFINSGSFSPLSTTTSNSGGWLIPLSPARTPDLSAHATINSSATLIEIFVQAASRGVATAQAYPQTANPTPNITLGQTYNFKNTEISGENGLTSAELTLPEDEDLDATTSGFDTGDDEELDATASGTVTIESIEEDEEITTTTPEFFGEGPVGEIITITVRSDPQTDKVTVDANGNWEWTPPDDLEEGEHTVTLSWRDAAGILHNITKNFIVSAASGPAFESTPSATPKATPSATPKTKATATPSATPRVSLPATGAGTPVAGNLTPTLLLATMGLGLILAGVFVSAKATN</sequence>
<gene>
    <name evidence="4" type="ORF">UV74_C0013G0560</name>
</gene>
<dbReference type="InterPro" id="IPR044016">
    <property type="entry name" value="Big_13"/>
</dbReference>
<evidence type="ECO:0000256" key="1">
    <source>
        <dbReference type="SAM" id="MobiDB-lite"/>
    </source>
</evidence>
<dbReference type="Gene3D" id="2.60.40.10">
    <property type="entry name" value="Immunoglobulins"/>
    <property type="match status" value="2"/>
</dbReference>
<keyword evidence="2" id="KW-1133">Transmembrane helix</keyword>
<dbReference type="InterPro" id="IPR003961">
    <property type="entry name" value="FN3_dom"/>
</dbReference>
<dbReference type="InterPro" id="IPR013783">
    <property type="entry name" value="Ig-like_fold"/>
</dbReference>
<name>A0A0G1GEZ4_9BACT</name>
<protein>
    <recommendedName>
        <fullName evidence="3">Fibronectin type-III domain-containing protein</fullName>
    </recommendedName>
</protein>
<dbReference type="SMART" id="SM00060">
    <property type="entry name" value="FN3"/>
    <property type="match status" value="1"/>
</dbReference>